<feature type="binding site" evidence="9">
    <location>
        <position position="225"/>
    </location>
    <ligand>
        <name>Mn(2+)</name>
        <dbReference type="ChEBI" id="CHEBI:29035"/>
    </ligand>
</feature>
<feature type="domain" description="1-deoxy-D-xylulose 5-phosphate reductoisomerase N-terminal" evidence="10">
    <location>
        <begin position="9"/>
        <end position="136"/>
    </location>
</feature>
<evidence type="ECO:0000256" key="1">
    <source>
        <dbReference type="ARBA" id="ARBA00005094"/>
    </source>
</evidence>
<dbReference type="Pfam" id="PF13288">
    <property type="entry name" value="DXPR_C"/>
    <property type="match status" value="1"/>
</dbReference>
<dbReference type="PIRSF" id="PIRSF006205">
    <property type="entry name" value="Dxp_reductismrs"/>
    <property type="match status" value="1"/>
</dbReference>
<comment type="pathway">
    <text evidence="1 9">Isoprenoid biosynthesis; isopentenyl diphosphate biosynthesis via DXP pathway; isopentenyl diphosphate from 1-deoxy-D-xylulose 5-phosphate: step 1/6.</text>
</comment>
<feature type="binding site" evidence="9">
    <location>
        <position position="155"/>
    </location>
    <ligand>
        <name>1-deoxy-D-xylulose 5-phosphate</name>
        <dbReference type="ChEBI" id="CHEBI:57792"/>
    </ligand>
</feature>
<keyword evidence="3 9" id="KW-0479">Metal-binding</keyword>
<evidence type="ECO:0000256" key="5">
    <source>
        <dbReference type="ARBA" id="ARBA00023002"/>
    </source>
</evidence>
<evidence type="ECO:0000256" key="6">
    <source>
        <dbReference type="ARBA" id="ARBA00023211"/>
    </source>
</evidence>
<feature type="domain" description="1-deoxy-D-xylulose 5-phosphate reductoisomerase C-terminal" evidence="11">
    <location>
        <begin position="150"/>
        <end position="233"/>
    </location>
</feature>
<dbReference type="NCBIfam" id="NF009114">
    <property type="entry name" value="PRK12464.1"/>
    <property type="match status" value="1"/>
</dbReference>
<comment type="caution">
    <text evidence="9">Lacks conserved residue(s) required for the propagation of feature annotation.</text>
</comment>
<feature type="binding site" evidence="9">
    <location>
        <position position="216"/>
    </location>
    <ligand>
        <name>1-deoxy-D-xylulose 5-phosphate</name>
        <dbReference type="ChEBI" id="CHEBI:57792"/>
    </ligand>
</feature>
<dbReference type="SUPFAM" id="SSF55347">
    <property type="entry name" value="Glyceraldehyde-3-phosphate dehydrogenase-like, C-terminal domain"/>
    <property type="match status" value="1"/>
</dbReference>
<dbReference type="RefSeq" id="WP_073282142.1">
    <property type="nucleotide sequence ID" value="NZ_FRAS01000004.1"/>
</dbReference>
<reference evidence="14" key="1">
    <citation type="submission" date="2016-11" db="EMBL/GenBank/DDBJ databases">
        <authorList>
            <person name="Varghese N."/>
            <person name="Submissions S."/>
        </authorList>
    </citation>
    <scope>NUCLEOTIDE SEQUENCE [LARGE SCALE GENOMIC DNA]</scope>
    <source>
        <strain evidence="14">DSM 18569</strain>
    </source>
</reference>
<dbReference type="InterPro" id="IPR013644">
    <property type="entry name" value="DXP_reductoisomerase_C"/>
</dbReference>
<feature type="binding site" evidence="9">
    <location>
        <position position="225"/>
    </location>
    <ligand>
        <name>1-deoxy-D-xylulose 5-phosphate</name>
        <dbReference type="ChEBI" id="CHEBI:57792"/>
    </ligand>
</feature>
<feature type="binding site" evidence="9">
    <location>
        <position position="156"/>
    </location>
    <ligand>
        <name>Mn(2+)</name>
        <dbReference type="ChEBI" id="CHEBI:29035"/>
    </ligand>
</feature>
<dbReference type="Gene3D" id="1.10.1740.10">
    <property type="match status" value="1"/>
</dbReference>
<dbReference type="UniPathway" id="UPA00056">
    <property type="reaction ID" value="UER00092"/>
</dbReference>
<dbReference type="Proteomes" id="UP000183947">
    <property type="component" value="Unassembled WGS sequence"/>
</dbReference>
<feature type="binding site" evidence="9">
    <location>
        <position position="222"/>
    </location>
    <ligand>
        <name>1-deoxy-D-xylulose 5-phosphate</name>
        <dbReference type="ChEBI" id="CHEBI:57792"/>
    </ligand>
</feature>
<evidence type="ECO:0000256" key="8">
    <source>
        <dbReference type="ARBA" id="ARBA00048543"/>
    </source>
</evidence>
<dbReference type="Gene3D" id="3.40.50.720">
    <property type="entry name" value="NAD(P)-binding Rossmann-like Domain"/>
    <property type="match status" value="1"/>
</dbReference>
<dbReference type="PANTHER" id="PTHR30525">
    <property type="entry name" value="1-DEOXY-D-XYLULOSE 5-PHOSPHATE REDUCTOISOMERASE"/>
    <property type="match status" value="1"/>
</dbReference>
<keyword evidence="13" id="KW-0413">Isomerase</keyword>
<dbReference type="InterPro" id="IPR003821">
    <property type="entry name" value="DXP_reductoisomerase"/>
</dbReference>
<dbReference type="GO" id="GO:0051484">
    <property type="term" value="P:isopentenyl diphosphate biosynthetic process, methylerythritol 4-phosphate pathway involved in terpenoid biosynthetic process"/>
    <property type="evidence" value="ECO:0007669"/>
    <property type="project" value="UniProtKB-ARBA"/>
</dbReference>
<feature type="binding site" evidence="9">
    <location>
        <position position="15"/>
    </location>
    <ligand>
        <name>NADPH</name>
        <dbReference type="ChEBI" id="CHEBI:57783"/>
    </ligand>
</feature>
<feature type="binding site" evidence="9">
    <location>
        <position position="209"/>
    </location>
    <ligand>
        <name>NADPH</name>
        <dbReference type="ChEBI" id="CHEBI:57783"/>
    </ligand>
</feature>
<proteinExistence type="inferred from homology"/>
<feature type="binding site" evidence="9">
    <location>
        <position position="221"/>
    </location>
    <ligand>
        <name>1-deoxy-D-xylulose 5-phosphate</name>
        <dbReference type="ChEBI" id="CHEBI:57792"/>
    </ligand>
</feature>
<protein>
    <recommendedName>
        <fullName evidence="9">1-deoxy-D-xylulose 5-phosphate reductoisomerase</fullName>
        <shortName evidence="9">DXP reductoisomerase</shortName>
        <ecNumber evidence="9">1.1.1.267</ecNumber>
    </recommendedName>
    <alternativeName>
        <fullName evidence="9">1-deoxyxylulose-5-phosphate reductoisomerase</fullName>
    </alternativeName>
    <alternativeName>
        <fullName evidence="9">2-C-methyl-D-erythritol 4-phosphate synthase</fullName>
    </alternativeName>
</protein>
<accession>A0A1M6TTU4</accession>
<comment type="similarity">
    <text evidence="2 9">Belongs to the DXR family.</text>
</comment>
<dbReference type="OrthoDB" id="9806546at2"/>
<feature type="binding site" evidence="9">
    <location>
        <position position="203"/>
    </location>
    <ligand>
        <name>1-deoxy-D-xylulose 5-phosphate</name>
        <dbReference type="ChEBI" id="CHEBI:57792"/>
    </ligand>
</feature>
<feature type="binding site" evidence="9">
    <location>
        <position position="18"/>
    </location>
    <ligand>
        <name>NADPH</name>
        <dbReference type="ChEBI" id="CHEBI:57783"/>
    </ligand>
</feature>
<feature type="domain" description="DXP reductoisomerase C-terminal" evidence="12">
    <location>
        <begin position="265"/>
        <end position="381"/>
    </location>
</feature>
<evidence type="ECO:0000313" key="13">
    <source>
        <dbReference type="EMBL" id="SHK60310.1"/>
    </source>
</evidence>
<dbReference type="SUPFAM" id="SSF69055">
    <property type="entry name" value="1-deoxy-D-xylulose-5-phosphate reductoisomerase, C-terminal domain"/>
    <property type="match status" value="1"/>
</dbReference>
<dbReference type="InterPro" id="IPR026877">
    <property type="entry name" value="DXPR_C"/>
</dbReference>
<dbReference type="InterPro" id="IPR036169">
    <property type="entry name" value="DXPR_C_sf"/>
</dbReference>
<evidence type="ECO:0000256" key="9">
    <source>
        <dbReference type="HAMAP-Rule" id="MF_00183"/>
    </source>
</evidence>
<keyword evidence="7 9" id="KW-0414">Isoprene biosynthesis</keyword>
<dbReference type="GO" id="GO:0070402">
    <property type="term" value="F:NADPH binding"/>
    <property type="evidence" value="ECO:0007669"/>
    <property type="project" value="InterPro"/>
</dbReference>
<dbReference type="HAMAP" id="MF_00183">
    <property type="entry name" value="DXP_reductoisom"/>
    <property type="match status" value="1"/>
</dbReference>
<dbReference type="GO" id="GO:0030145">
    <property type="term" value="F:manganese ion binding"/>
    <property type="evidence" value="ECO:0007669"/>
    <property type="project" value="TreeGrafter"/>
</dbReference>
<evidence type="ECO:0000256" key="2">
    <source>
        <dbReference type="ARBA" id="ARBA00006825"/>
    </source>
</evidence>
<feature type="binding site" evidence="9">
    <location>
        <position position="156"/>
    </location>
    <ligand>
        <name>1-deoxy-D-xylulose 5-phosphate</name>
        <dbReference type="ChEBI" id="CHEBI:57792"/>
    </ligand>
</feature>
<gene>
    <name evidence="9" type="primary">dxr</name>
    <name evidence="13" type="ORF">SAMN02746009_01221</name>
</gene>
<keyword evidence="4 9" id="KW-0521">NADP</keyword>
<organism evidence="13 14">
    <name type="scientific">Hymenobacter psychrotolerans DSM 18569</name>
    <dbReference type="NCBI Taxonomy" id="1121959"/>
    <lineage>
        <taxon>Bacteria</taxon>
        <taxon>Pseudomonadati</taxon>
        <taxon>Bacteroidota</taxon>
        <taxon>Cytophagia</taxon>
        <taxon>Cytophagales</taxon>
        <taxon>Hymenobacteraceae</taxon>
        <taxon>Hymenobacter</taxon>
    </lineage>
</organism>
<dbReference type="NCBIfam" id="TIGR00243">
    <property type="entry name" value="Dxr"/>
    <property type="match status" value="1"/>
</dbReference>
<evidence type="ECO:0000256" key="3">
    <source>
        <dbReference type="ARBA" id="ARBA00022723"/>
    </source>
</evidence>
<evidence type="ECO:0000259" key="12">
    <source>
        <dbReference type="Pfam" id="PF13288"/>
    </source>
</evidence>
<dbReference type="EMBL" id="FRAS01000004">
    <property type="protein sequence ID" value="SHK60310.1"/>
    <property type="molecule type" value="Genomic_DNA"/>
</dbReference>
<evidence type="ECO:0000256" key="7">
    <source>
        <dbReference type="ARBA" id="ARBA00023229"/>
    </source>
</evidence>
<feature type="binding site" evidence="9">
    <location>
        <position position="16"/>
    </location>
    <ligand>
        <name>NADPH</name>
        <dbReference type="ChEBI" id="CHEBI:57783"/>
    </ligand>
</feature>
<dbReference type="STRING" id="1121959.SAMN02746009_01221"/>
<dbReference type="EC" id="1.1.1.267" evidence="9"/>
<dbReference type="FunFam" id="3.40.50.720:FF:000045">
    <property type="entry name" value="1-deoxy-D-xylulose 5-phosphate reductoisomerase"/>
    <property type="match status" value="1"/>
</dbReference>
<evidence type="ECO:0000313" key="14">
    <source>
        <dbReference type="Proteomes" id="UP000183947"/>
    </source>
</evidence>
<evidence type="ECO:0000256" key="4">
    <source>
        <dbReference type="ARBA" id="ARBA00022857"/>
    </source>
</evidence>
<dbReference type="InterPro" id="IPR013512">
    <property type="entry name" value="DXP_reductoisomerase_N"/>
</dbReference>
<feature type="binding site" evidence="9">
    <location>
        <position position="154"/>
    </location>
    <ligand>
        <name>Mn(2+)</name>
        <dbReference type="ChEBI" id="CHEBI:29035"/>
    </ligand>
</feature>
<feature type="binding site" evidence="9">
    <location>
        <position position="128"/>
    </location>
    <ligand>
        <name>NADPH</name>
        <dbReference type="ChEBI" id="CHEBI:57783"/>
    </ligand>
</feature>
<comment type="cofactor">
    <cofactor evidence="9">
        <name>Mg(2+)</name>
        <dbReference type="ChEBI" id="CHEBI:18420"/>
    </cofactor>
    <cofactor evidence="9">
        <name>Mn(2+)</name>
        <dbReference type="ChEBI" id="CHEBI:29035"/>
    </cofactor>
</comment>
<evidence type="ECO:0000259" key="10">
    <source>
        <dbReference type="Pfam" id="PF02670"/>
    </source>
</evidence>
<keyword evidence="5 9" id="KW-0560">Oxidoreductase</keyword>
<dbReference type="Pfam" id="PF02670">
    <property type="entry name" value="DXP_reductoisom"/>
    <property type="match status" value="1"/>
</dbReference>
<feature type="binding site" evidence="9">
    <location>
        <position position="180"/>
    </location>
    <ligand>
        <name>1-deoxy-D-xylulose 5-phosphate</name>
        <dbReference type="ChEBI" id="CHEBI:57792"/>
    </ligand>
</feature>
<evidence type="ECO:0000259" key="11">
    <source>
        <dbReference type="Pfam" id="PF08436"/>
    </source>
</evidence>
<dbReference type="PANTHER" id="PTHR30525:SF0">
    <property type="entry name" value="1-DEOXY-D-XYLULOSE 5-PHOSPHATE REDUCTOISOMERASE, CHLOROPLASTIC"/>
    <property type="match status" value="1"/>
</dbReference>
<sequence>MPSEFPKRVTLLGSTGSIGTQALDVIRSQPGRFTVAALSAQSNAELLVQQAREFRPAAVVIGDESKYEAVKAALASQPETEVLAGAAALADVAGRPDSDIVLTAMVGYAGLLPTVRAIRAGKDIALANKETLVVAGQLITDLVRQHNVRLLPVDSEHSAIFQCLVGEEQNPIEKIILTASGGPFRGRSRAQLADVTKAQALKHPNWDMGAKITIDSASLMNKGLEVIEAKWLFGLRNEQIEVVVHPQSIIHSLVQFEDGSLKAQLGLPDMKLPIQYALGYPQRLPNEFPRFSFLDYPQLTFEQPDLGAFRNLALAFAAMQQAGNAPCVLNAANEVAVAAFLRDEVGFLQMSDVVEECLSRVSYLANPSLDDYVLTDKETRRIAQEQLARL</sequence>
<feature type="binding site" evidence="9">
    <location>
        <position position="17"/>
    </location>
    <ligand>
        <name>NADPH</name>
        <dbReference type="ChEBI" id="CHEBI:57783"/>
    </ligand>
</feature>
<dbReference type="Pfam" id="PF08436">
    <property type="entry name" value="DXP_redisom_C"/>
    <property type="match status" value="1"/>
</dbReference>
<name>A0A1M6TTU4_9BACT</name>
<dbReference type="AlphaFoldDB" id="A0A1M6TTU4"/>
<feature type="binding site" evidence="9">
    <location>
        <position position="43"/>
    </location>
    <ligand>
        <name>NADPH</name>
        <dbReference type="ChEBI" id="CHEBI:57783"/>
    </ligand>
</feature>
<keyword evidence="9" id="KW-0460">Magnesium</keyword>
<keyword evidence="14" id="KW-1185">Reference proteome</keyword>
<dbReference type="SUPFAM" id="SSF51735">
    <property type="entry name" value="NAD(P)-binding Rossmann-fold domains"/>
    <property type="match status" value="1"/>
</dbReference>
<dbReference type="GO" id="GO:0016853">
    <property type="term" value="F:isomerase activity"/>
    <property type="evidence" value="ECO:0007669"/>
    <property type="project" value="UniProtKB-KW"/>
</dbReference>
<comment type="function">
    <text evidence="9">Catalyzes the NADPH-dependent rearrangement and reduction of 1-deoxy-D-xylulose-5-phosphate (DXP) to 2-C-methyl-D-erythritol 4-phosphate (MEP).</text>
</comment>
<dbReference type="GO" id="GO:0030604">
    <property type="term" value="F:1-deoxy-D-xylulose-5-phosphate reductoisomerase activity"/>
    <property type="evidence" value="ECO:0007669"/>
    <property type="project" value="UniProtKB-UniRule"/>
</dbReference>
<dbReference type="InterPro" id="IPR036291">
    <property type="entry name" value="NAD(P)-bd_dom_sf"/>
</dbReference>
<feature type="binding site" evidence="9">
    <location>
        <position position="130"/>
    </location>
    <ligand>
        <name>NADPH</name>
        <dbReference type="ChEBI" id="CHEBI:57783"/>
    </ligand>
</feature>
<comment type="catalytic activity">
    <reaction evidence="8">
        <text>2-C-methyl-D-erythritol 4-phosphate + NADP(+) = 1-deoxy-D-xylulose 5-phosphate + NADPH + H(+)</text>
        <dbReference type="Rhea" id="RHEA:13717"/>
        <dbReference type="ChEBI" id="CHEBI:15378"/>
        <dbReference type="ChEBI" id="CHEBI:57783"/>
        <dbReference type="ChEBI" id="CHEBI:57792"/>
        <dbReference type="ChEBI" id="CHEBI:58262"/>
        <dbReference type="ChEBI" id="CHEBI:58349"/>
        <dbReference type="EC" id="1.1.1.267"/>
    </reaction>
    <physiologicalReaction direction="right-to-left" evidence="8">
        <dbReference type="Rhea" id="RHEA:13719"/>
    </physiologicalReaction>
</comment>
<feature type="binding site" evidence="9">
    <location>
        <position position="129"/>
    </location>
    <ligand>
        <name>1-deoxy-D-xylulose 5-phosphate</name>
        <dbReference type="ChEBI" id="CHEBI:57792"/>
    </ligand>
</feature>
<keyword evidence="6 9" id="KW-0464">Manganese</keyword>